<dbReference type="SUPFAM" id="SSF50370">
    <property type="entry name" value="Ricin B-like lectins"/>
    <property type="match status" value="1"/>
</dbReference>
<dbReference type="OrthoDB" id="2970792at2759"/>
<dbReference type="Gene3D" id="2.80.10.50">
    <property type="match status" value="1"/>
</dbReference>
<evidence type="ECO:0000313" key="2">
    <source>
        <dbReference type="Proteomes" id="UP000813824"/>
    </source>
</evidence>
<name>A0A8K0UDJ9_9AGAR</name>
<comment type="caution">
    <text evidence="1">The sequence shown here is derived from an EMBL/GenBank/DDBJ whole genome shotgun (WGS) entry which is preliminary data.</text>
</comment>
<sequence>MNLTALAVAASAITILDFQSRALDLTNGVANDFVPVQAFSNLGWILTSTTSTGASPFKISNTRTGTVLSYPSANVPGLTSVGNVIRQQVMAHSVAATTWDVTAVVGGFKIVEAATGLALTSWGADPSAASASNPVTLEAPVANDAQQIFSIINGLVFVLATRRVHLYPCSALRLKKLIAVKSGNCAAFATAVVDSGMPIILASLDIANGTYGALGIGPASDRQCESPVFVFAEIPLHLLDLTTTALGSSNSHPTCM</sequence>
<keyword evidence="2" id="KW-1185">Reference proteome</keyword>
<evidence type="ECO:0000313" key="1">
    <source>
        <dbReference type="EMBL" id="KAH8078426.1"/>
    </source>
</evidence>
<dbReference type="Proteomes" id="UP000813824">
    <property type="component" value="Unassembled WGS sequence"/>
</dbReference>
<proteinExistence type="predicted"/>
<dbReference type="InterPro" id="IPR035992">
    <property type="entry name" value="Ricin_B-like_lectins"/>
</dbReference>
<dbReference type="AlphaFoldDB" id="A0A8K0UDJ9"/>
<gene>
    <name evidence="1" type="ORF">BXZ70DRAFT_1012766</name>
</gene>
<dbReference type="EMBL" id="JAEVFJ010000059">
    <property type="protein sequence ID" value="KAH8078426.1"/>
    <property type="molecule type" value="Genomic_DNA"/>
</dbReference>
<reference evidence="1" key="1">
    <citation type="journal article" date="2021" name="New Phytol.">
        <title>Evolutionary innovations through gain and loss of genes in the ectomycorrhizal Boletales.</title>
        <authorList>
            <person name="Wu G."/>
            <person name="Miyauchi S."/>
            <person name="Morin E."/>
            <person name="Kuo A."/>
            <person name="Drula E."/>
            <person name="Varga T."/>
            <person name="Kohler A."/>
            <person name="Feng B."/>
            <person name="Cao Y."/>
            <person name="Lipzen A."/>
            <person name="Daum C."/>
            <person name="Hundley H."/>
            <person name="Pangilinan J."/>
            <person name="Johnson J."/>
            <person name="Barry K."/>
            <person name="LaButti K."/>
            <person name="Ng V."/>
            <person name="Ahrendt S."/>
            <person name="Min B."/>
            <person name="Choi I.G."/>
            <person name="Park H."/>
            <person name="Plett J.M."/>
            <person name="Magnuson J."/>
            <person name="Spatafora J.W."/>
            <person name="Nagy L.G."/>
            <person name="Henrissat B."/>
            <person name="Grigoriev I.V."/>
            <person name="Yang Z.L."/>
            <person name="Xu J."/>
            <person name="Martin F.M."/>
        </authorList>
    </citation>
    <scope>NUCLEOTIDE SEQUENCE</scope>
    <source>
        <strain evidence="1">KKN 215</strain>
    </source>
</reference>
<accession>A0A8K0UDJ9</accession>
<organism evidence="1 2">
    <name type="scientific">Cristinia sonorae</name>
    <dbReference type="NCBI Taxonomy" id="1940300"/>
    <lineage>
        <taxon>Eukaryota</taxon>
        <taxon>Fungi</taxon>
        <taxon>Dikarya</taxon>
        <taxon>Basidiomycota</taxon>
        <taxon>Agaricomycotina</taxon>
        <taxon>Agaricomycetes</taxon>
        <taxon>Agaricomycetidae</taxon>
        <taxon>Agaricales</taxon>
        <taxon>Pleurotineae</taxon>
        <taxon>Stephanosporaceae</taxon>
        <taxon>Cristinia</taxon>
    </lineage>
</organism>
<protein>
    <submittedName>
        <fullName evidence="1">Uncharacterized protein</fullName>
    </submittedName>
</protein>